<evidence type="ECO:0000259" key="5">
    <source>
        <dbReference type="Pfam" id="PF00669"/>
    </source>
</evidence>
<dbReference type="Pfam" id="PF00669">
    <property type="entry name" value="Flagellin_N"/>
    <property type="match status" value="1"/>
</dbReference>
<dbReference type="GO" id="GO:0005198">
    <property type="term" value="F:structural molecule activity"/>
    <property type="evidence" value="ECO:0007669"/>
    <property type="project" value="UniProtKB-UniRule"/>
</dbReference>
<dbReference type="InterPro" id="IPR042187">
    <property type="entry name" value="Flagellin_C_sub2"/>
</dbReference>
<sequence length="469" mass="48068">MALYVNTNVSSLNAQRQLMGSGNQLDQAFQRLSSGFRINSAADDAAGLQISNRLSSQISGLNQGNRNANDAISVAQTAEGALDESTNILQRMRTLAVQSSNGSNSAEDRAALQKEVTSLQQELSRIAETTTFGGNKLLDGSYGSQAFQVGANSGETINVTIGNVSSNAIGSNKIDTVGTTLGAVGNTGSTSTVANSGSVSIFGPNSSETGLSLTGQTVTEAAETINSKGTGVTAEAVVDVELSGFDNASTGTLTIDGESYDLSKYGDDVSRLAEDLGKQGINASVSDDKLRITESGIDGVTLTGGNGSGNTGAITFTAYNADGSTGTSGDTASIDYTARLELSASEKFSVSGFGAEDLGASTSTLSKVSDISITDFSGAQDAIGVIDSAIAKIDSQRADLGAVQNRFQATIRNQSNIAENLEGAKSRIKDADFAAETAKLTQAQILQQASQTILAQANQRPQAALQLLG</sequence>
<keyword evidence="2 4" id="KW-0964">Secreted</keyword>
<reference evidence="7 8" key="1">
    <citation type="journal article" date="2011" name="Front. Microbiol.">
        <title>Genomic signatures of strain selection and enhancement in Bacillus atrophaeus var. globigii, a historical biowarfare simulant.</title>
        <authorList>
            <person name="Gibbons H.S."/>
            <person name="Broomall S.M."/>
            <person name="McNew L.A."/>
            <person name="Daligault H."/>
            <person name="Chapman C."/>
            <person name="Bruce D."/>
            <person name="Karavis M."/>
            <person name="Krepps M."/>
            <person name="McGregor P.A."/>
            <person name="Hong C."/>
            <person name="Park K.H."/>
            <person name="Akmal A."/>
            <person name="Feldman A."/>
            <person name="Lin J.S."/>
            <person name="Chang W.E."/>
            <person name="Higgs B.W."/>
            <person name="Demirev P."/>
            <person name="Lindquist J."/>
            <person name="Liem A."/>
            <person name="Fochler E."/>
            <person name="Read T.D."/>
            <person name="Tapia R."/>
            <person name="Johnson S."/>
            <person name="Bishop-Lilly K.A."/>
            <person name="Detter C."/>
            <person name="Han C."/>
            <person name="Sozhamannan S."/>
            <person name="Rosenzweig C.N."/>
            <person name="Skowronski E.W."/>
        </authorList>
    </citation>
    <scope>NUCLEOTIDE SEQUENCE [LARGE SCALE GENOMIC DNA]</scope>
    <source>
        <strain evidence="7 8">TPS4-2</strain>
    </source>
</reference>
<keyword evidence="3 4" id="KW-0975">Bacterial flagellum</keyword>
<dbReference type="PANTHER" id="PTHR42792:SF2">
    <property type="entry name" value="FLAGELLIN"/>
    <property type="match status" value="1"/>
</dbReference>
<evidence type="ECO:0000256" key="2">
    <source>
        <dbReference type="ARBA" id="ARBA00022525"/>
    </source>
</evidence>
<name>A0A432YHJ3_9GAMM</name>
<gene>
    <name evidence="7" type="ORF">CWI73_11740</name>
</gene>
<dbReference type="RefSeq" id="WP_126752957.1">
    <property type="nucleotide sequence ID" value="NZ_JBHUMT010000003.1"/>
</dbReference>
<evidence type="ECO:0000259" key="6">
    <source>
        <dbReference type="Pfam" id="PF00700"/>
    </source>
</evidence>
<dbReference type="Proteomes" id="UP000288361">
    <property type="component" value="Unassembled WGS sequence"/>
</dbReference>
<evidence type="ECO:0000256" key="4">
    <source>
        <dbReference type="RuleBase" id="RU362073"/>
    </source>
</evidence>
<evidence type="ECO:0000313" key="8">
    <source>
        <dbReference type="Proteomes" id="UP000288361"/>
    </source>
</evidence>
<comment type="subcellular location">
    <subcellularLocation>
        <location evidence="4">Secreted</location>
    </subcellularLocation>
    <subcellularLocation>
        <location evidence="4">Bacterial flagellum</location>
    </subcellularLocation>
</comment>
<feature type="domain" description="Flagellin C-terminal" evidence="6">
    <location>
        <begin position="383"/>
        <end position="468"/>
    </location>
</feature>
<keyword evidence="7" id="KW-0969">Cilium</keyword>
<dbReference type="SUPFAM" id="SSF64518">
    <property type="entry name" value="Phase 1 flagellin"/>
    <property type="match status" value="1"/>
</dbReference>
<dbReference type="EMBL" id="PIQA01000015">
    <property type="protein sequence ID" value="RUO60431.1"/>
    <property type="molecule type" value="Genomic_DNA"/>
</dbReference>
<proteinExistence type="inferred from homology"/>
<dbReference type="InterPro" id="IPR001492">
    <property type="entry name" value="Flagellin"/>
</dbReference>
<comment type="function">
    <text evidence="4">Flagellin is the subunit protein which polymerizes to form the filaments of bacterial flagella.</text>
</comment>
<dbReference type="InterPro" id="IPR046358">
    <property type="entry name" value="Flagellin_C"/>
</dbReference>
<evidence type="ECO:0000256" key="3">
    <source>
        <dbReference type="ARBA" id="ARBA00023143"/>
    </source>
</evidence>
<dbReference type="InterPro" id="IPR001029">
    <property type="entry name" value="Flagellin_N"/>
</dbReference>
<dbReference type="Gene3D" id="1.20.1330.10">
    <property type="entry name" value="f41 fragment of flagellin, N-terminal domain"/>
    <property type="match status" value="1"/>
</dbReference>
<keyword evidence="7" id="KW-0282">Flagellum</keyword>
<accession>A0A432YHJ3</accession>
<dbReference type="PANTHER" id="PTHR42792">
    <property type="entry name" value="FLAGELLIN"/>
    <property type="match status" value="1"/>
</dbReference>
<dbReference type="GO" id="GO:0005576">
    <property type="term" value="C:extracellular region"/>
    <property type="evidence" value="ECO:0007669"/>
    <property type="project" value="UniProtKB-SubCell"/>
</dbReference>
<dbReference type="Gene3D" id="6.10.10.10">
    <property type="entry name" value="Flagellar export chaperone, C-terminal domain"/>
    <property type="match status" value="1"/>
</dbReference>
<dbReference type="Pfam" id="PF00700">
    <property type="entry name" value="Flagellin_C"/>
    <property type="match status" value="1"/>
</dbReference>
<protein>
    <recommendedName>
        <fullName evidence="4">Flagellin</fullName>
    </recommendedName>
</protein>
<keyword evidence="7" id="KW-0966">Cell projection</keyword>
<dbReference type="AlphaFoldDB" id="A0A432YHJ3"/>
<dbReference type="PRINTS" id="PR00207">
    <property type="entry name" value="FLAGELLIN"/>
</dbReference>
<comment type="similarity">
    <text evidence="1 4">Belongs to the bacterial flagellin family.</text>
</comment>
<comment type="caution">
    <text evidence="7">The sequence shown here is derived from an EMBL/GenBank/DDBJ whole genome shotgun (WGS) entry which is preliminary data.</text>
</comment>
<organism evidence="7 8">
    <name type="scientific">Idiomarina piscisalsi</name>
    <dbReference type="NCBI Taxonomy" id="1096243"/>
    <lineage>
        <taxon>Bacteria</taxon>
        <taxon>Pseudomonadati</taxon>
        <taxon>Pseudomonadota</taxon>
        <taxon>Gammaproteobacteria</taxon>
        <taxon>Alteromonadales</taxon>
        <taxon>Idiomarinaceae</taxon>
        <taxon>Idiomarina</taxon>
    </lineage>
</organism>
<feature type="domain" description="Flagellin N-terminal" evidence="5">
    <location>
        <begin position="5"/>
        <end position="141"/>
    </location>
</feature>
<dbReference type="Gene3D" id="2.30.220.10">
    <property type="entry name" value="f41 fragment of flagellin, C-terminal domain"/>
    <property type="match status" value="1"/>
</dbReference>
<evidence type="ECO:0000313" key="7">
    <source>
        <dbReference type="EMBL" id="RUO60431.1"/>
    </source>
</evidence>
<dbReference type="GO" id="GO:0009288">
    <property type="term" value="C:bacterial-type flagellum"/>
    <property type="evidence" value="ECO:0007669"/>
    <property type="project" value="UniProtKB-SubCell"/>
</dbReference>
<dbReference type="Gene3D" id="2.170.280.10">
    <property type="entry name" value="f41 fragment of flagellin, middle domain"/>
    <property type="match status" value="1"/>
</dbReference>
<evidence type="ECO:0000256" key="1">
    <source>
        <dbReference type="ARBA" id="ARBA00005709"/>
    </source>
</evidence>